<protein>
    <submittedName>
        <fullName evidence="1">Uncharacterized protein</fullName>
    </submittedName>
</protein>
<proteinExistence type="predicted"/>
<sequence length="102" mass="11308">MPEWRQSFASGVSLPWLRDRERGWCGRSAKATTDAAASLSISLLGGWSERCWLIAGGRREESVCDPLAALLISLLHQFKISPLPHPLSAFPDYPGVYILRRG</sequence>
<gene>
    <name evidence="1" type="ORF">CDAR_185181</name>
</gene>
<dbReference type="AlphaFoldDB" id="A0AAV4SNL2"/>
<comment type="caution">
    <text evidence="1">The sequence shown here is derived from an EMBL/GenBank/DDBJ whole genome shotgun (WGS) entry which is preliminary data.</text>
</comment>
<accession>A0AAV4SNL2</accession>
<evidence type="ECO:0000313" key="1">
    <source>
        <dbReference type="EMBL" id="GIY35685.1"/>
    </source>
</evidence>
<name>A0AAV4SNL2_9ARAC</name>
<dbReference type="EMBL" id="BPLQ01008196">
    <property type="protein sequence ID" value="GIY35685.1"/>
    <property type="molecule type" value="Genomic_DNA"/>
</dbReference>
<organism evidence="1 2">
    <name type="scientific">Caerostris darwini</name>
    <dbReference type="NCBI Taxonomy" id="1538125"/>
    <lineage>
        <taxon>Eukaryota</taxon>
        <taxon>Metazoa</taxon>
        <taxon>Ecdysozoa</taxon>
        <taxon>Arthropoda</taxon>
        <taxon>Chelicerata</taxon>
        <taxon>Arachnida</taxon>
        <taxon>Araneae</taxon>
        <taxon>Araneomorphae</taxon>
        <taxon>Entelegynae</taxon>
        <taxon>Araneoidea</taxon>
        <taxon>Araneidae</taxon>
        <taxon>Caerostris</taxon>
    </lineage>
</organism>
<keyword evidence="2" id="KW-1185">Reference proteome</keyword>
<dbReference type="Proteomes" id="UP001054837">
    <property type="component" value="Unassembled WGS sequence"/>
</dbReference>
<evidence type="ECO:0000313" key="2">
    <source>
        <dbReference type="Proteomes" id="UP001054837"/>
    </source>
</evidence>
<reference evidence="1 2" key="1">
    <citation type="submission" date="2021-06" db="EMBL/GenBank/DDBJ databases">
        <title>Caerostris darwini draft genome.</title>
        <authorList>
            <person name="Kono N."/>
            <person name="Arakawa K."/>
        </authorList>
    </citation>
    <scope>NUCLEOTIDE SEQUENCE [LARGE SCALE GENOMIC DNA]</scope>
</reference>